<protein>
    <submittedName>
        <fullName evidence="1">Suppressor protein stp22 of temperature-sensitive alpha-factor receptor and arginine permease</fullName>
    </submittedName>
</protein>
<dbReference type="EMBL" id="JANBUJ010001960">
    <property type="protein sequence ID" value="KAJ2765576.1"/>
    <property type="molecule type" value="Genomic_DNA"/>
</dbReference>
<proteinExistence type="predicted"/>
<gene>
    <name evidence="1" type="primary">STP22_2</name>
    <name evidence="1" type="ORF">IWQ57_004724</name>
</gene>
<keyword evidence="1" id="KW-0675">Receptor</keyword>
<keyword evidence="2" id="KW-1185">Reference proteome</keyword>
<reference evidence="1" key="1">
    <citation type="submission" date="2022-07" db="EMBL/GenBank/DDBJ databases">
        <title>Phylogenomic reconstructions and comparative analyses of Kickxellomycotina fungi.</title>
        <authorList>
            <person name="Reynolds N.K."/>
            <person name="Stajich J.E."/>
            <person name="Barry K."/>
            <person name="Grigoriev I.V."/>
            <person name="Crous P."/>
            <person name="Smith M.E."/>
        </authorList>
    </citation>
    <scope>NUCLEOTIDE SEQUENCE</scope>
    <source>
        <strain evidence="1">CBS 109366</strain>
    </source>
</reference>
<evidence type="ECO:0000313" key="2">
    <source>
        <dbReference type="Proteomes" id="UP001140234"/>
    </source>
</evidence>
<evidence type="ECO:0000313" key="1">
    <source>
        <dbReference type="EMBL" id="KAJ2765576.1"/>
    </source>
</evidence>
<feature type="non-terminal residue" evidence="1">
    <location>
        <position position="1"/>
    </location>
</feature>
<comment type="caution">
    <text evidence="1">The sequence shown here is derived from an EMBL/GenBank/DDBJ whole genome shotgun (WGS) entry which is preliminary data.</text>
</comment>
<name>A0ACC1JQX6_9FUNG</name>
<organism evidence="1 2">
    <name type="scientific">Coemansia nantahalensis</name>
    <dbReference type="NCBI Taxonomy" id="2789366"/>
    <lineage>
        <taxon>Eukaryota</taxon>
        <taxon>Fungi</taxon>
        <taxon>Fungi incertae sedis</taxon>
        <taxon>Zoopagomycota</taxon>
        <taxon>Kickxellomycotina</taxon>
        <taxon>Kickxellomycetes</taxon>
        <taxon>Kickxellales</taxon>
        <taxon>Kickxellaceae</taxon>
        <taxon>Coemansia</taxon>
    </lineage>
</organism>
<accession>A0ACC1JQX6</accession>
<dbReference type="Proteomes" id="UP001140234">
    <property type="component" value="Unassembled WGS sequence"/>
</dbReference>
<sequence length="242" mass="26311">HEKLAREDRHPPLLRVADSAATIEPATGTAAEVAPATAAATITPTTAADDISAEAHTENGSKSPVASSLLDEEPMDDPQKRHLGYQLAIYDRVMEAVNRSREKHTRVNKELLDQSANLNSGAGVIAEERQQLLESQRQLSANIGVLEHKLNELNEKKAEFPDAAAIADVCKVFCGQTPAMDQLFDLAGEIAAIDDALYFLGRALNDGRLPLGMYMRQVRKLAQQQFMAKALAIKIRGLCSLD</sequence>